<name>G4NWP7_BACS4</name>
<keyword evidence="2" id="KW-1185">Reference proteome</keyword>
<dbReference type="STRING" id="1052585.GYO_1802"/>
<dbReference type="Proteomes" id="UP000002651">
    <property type="component" value="Chromosome"/>
</dbReference>
<gene>
    <name evidence="1" type="ordered locus">GYO_1802</name>
</gene>
<dbReference type="HOGENOM" id="CLU_220202_0_0_9"/>
<organism evidence="1 2">
    <name type="scientific">Bacillus spizizenii (strain DSM 15029 / JCM 12233 / NBRC 101239 / NRRL B-23049 / TU-B-10)</name>
    <name type="common">Bacillus subtilis subsp. spizizenii</name>
    <dbReference type="NCBI Taxonomy" id="1052585"/>
    <lineage>
        <taxon>Bacteria</taxon>
        <taxon>Bacillati</taxon>
        <taxon>Bacillota</taxon>
        <taxon>Bacilli</taxon>
        <taxon>Bacillales</taxon>
        <taxon>Bacillaceae</taxon>
        <taxon>Bacillus</taxon>
    </lineage>
</organism>
<dbReference type="EMBL" id="CP002905">
    <property type="protein sequence ID" value="AEP86442.1"/>
    <property type="molecule type" value="Genomic_DNA"/>
</dbReference>
<evidence type="ECO:0000313" key="2">
    <source>
        <dbReference type="Proteomes" id="UP000002651"/>
    </source>
</evidence>
<accession>G4NWP7</accession>
<evidence type="ECO:0000313" key="1">
    <source>
        <dbReference type="EMBL" id="AEP86442.1"/>
    </source>
</evidence>
<protein>
    <submittedName>
        <fullName evidence="1">Uncharacterized protein</fullName>
    </submittedName>
</protein>
<reference evidence="1 2" key="1">
    <citation type="journal article" date="2012" name="J. Bacteriol.">
        <title>Whole-genome sequences of Bacillus subtilis and close relatives.</title>
        <authorList>
            <person name="Earl A.M."/>
            <person name="Eppinger M."/>
            <person name="Fricke W.F."/>
            <person name="Rosovitz M.J."/>
            <person name="Rasko D.A."/>
            <person name="Daugherty S."/>
            <person name="Losick R."/>
            <person name="Kolter R."/>
            <person name="Ravel J."/>
        </authorList>
    </citation>
    <scope>NUCLEOTIDE SEQUENCE [LARGE SCALE GENOMIC DNA]</scope>
    <source>
        <strain evidence="2">DSM 15029 / JCM 12233 / NBRC 101239 / NRRL B-23049 / TU-B-10</strain>
    </source>
</reference>
<dbReference type="AlphaFoldDB" id="G4NWP7"/>
<dbReference type="KEGG" id="bst:GYO_1802"/>
<sequence length="37" mass="4748">MLRSFIKVQKNMKSCYVFWHMYRLTLLYEKKILYDEK</sequence>
<proteinExistence type="predicted"/>